<organism evidence="2 3">
    <name type="scientific">Parerythrobacter lacustris</name>
    <dbReference type="NCBI Taxonomy" id="2969984"/>
    <lineage>
        <taxon>Bacteria</taxon>
        <taxon>Pseudomonadati</taxon>
        <taxon>Pseudomonadota</taxon>
        <taxon>Alphaproteobacteria</taxon>
        <taxon>Sphingomonadales</taxon>
        <taxon>Erythrobacteraceae</taxon>
        <taxon>Parerythrobacter</taxon>
    </lineage>
</organism>
<feature type="signal peptide" evidence="1">
    <location>
        <begin position="1"/>
        <end position="21"/>
    </location>
</feature>
<name>A0ABT1XNS2_9SPHN</name>
<evidence type="ECO:0000256" key="1">
    <source>
        <dbReference type="SAM" id="SignalP"/>
    </source>
</evidence>
<reference evidence="2 3" key="1">
    <citation type="submission" date="2022-08" db="EMBL/GenBank/DDBJ databases">
        <title>Polyphasic taxonomy analysis of Qipengyuania sp.RS5-5.</title>
        <authorList>
            <person name="Xamxidin M."/>
            <person name="Wu M."/>
        </authorList>
    </citation>
    <scope>NUCLEOTIDE SEQUENCE [LARGE SCALE GENOMIC DNA]</scope>
    <source>
        <strain evidence="2 3">RS5-5</strain>
    </source>
</reference>
<keyword evidence="1" id="KW-0732">Signal</keyword>
<gene>
    <name evidence="2" type="ORF">NSO95_05035</name>
</gene>
<dbReference type="EMBL" id="JANKHH010000003">
    <property type="protein sequence ID" value="MCR2833300.1"/>
    <property type="molecule type" value="Genomic_DNA"/>
</dbReference>
<dbReference type="RefSeq" id="WP_257595069.1">
    <property type="nucleotide sequence ID" value="NZ_JANKHH010000003.1"/>
</dbReference>
<keyword evidence="3" id="KW-1185">Reference proteome</keyword>
<accession>A0ABT1XNS2</accession>
<proteinExistence type="predicted"/>
<comment type="caution">
    <text evidence="2">The sequence shown here is derived from an EMBL/GenBank/DDBJ whole genome shotgun (WGS) entry which is preliminary data.</text>
</comment>
<dbReference type="Proteomes" id="UP001206067">
    <property type="component" value="Unassembled WGS sequence"/>
</dbReference>
<dbReference type="PROSITE" id="PS51257">
    <property type="entry name" value="PROKAR_LIPOPROTEIN"/>
    <property type="match status" value="1"/>
</dbReference>
<evidence type="ECO:0000313" key="2">
    <source>
        <dbReference type="EMBL" id="MCR2833300.1"/>
    </source>
</evidence>
<feature type="chain" id="PRO_5045524731" description="Lipoprotein" evidence="1">
    <location>
        <begin position="22"/>
        <end position="214"/>
    </location>
</feature>
<evidence type="ECO:0008006" key="4">
    <source>
        <dbReference type="Google" id="ProtNLM"/>
    </source>
</evidence>
<protein>
    <recommendedName>
        <fullName evidence="4">Lipoprotein</fullName>
    </recommendedName>
</protein>
<evidence type="ECO:0000313" key="3">
    <source>
        <dbReference type="Proteomes" id="UP001206067"/>
    </source>
</evidence>
<sequence>MKNVALAAVLSGSLVLSGCLAGDPVELPEDTIEAAATCFAAQGMVLRGDKAETDPVTYEEFIKAIKYPMIASTQIEPFSVETVLKILGGAEAKAEEIKTKDFAGAVATCDERFKSAGPIKLPENNGDAVLSCMGISSFVAGAVQSQSSEFGGEAQKVTALSKRLETEMQSDPELLAKMIGGDPTALMMGALKDAFASGDADGYVAACEARFPAK</sequence>